<accession>A0A8K1LGT7</accession>
<keyword evidence="4" id="KW-1185">Reference proteome</keyword>
<keyword evidence="2" id="KW-0732">Signal</keyword>
<evidence type="ECO:0000256" key="2">
    <source>
        <dbReference type="SAM" id="SignalP"/>
    </source>
</evidence>
<organism evidence="3 4">
    <name type="scientific">Zosterops borbonicus</name>
    <dbReference type="NCBI Taxonomy" id="364589"/>
    <lineage>
        <taxon>Eukaryota</taxon>
        <taxon>Metazoa</taxon>
        <taxon>Chordata</taxon>
        <taxon>Craniata</taxon>
        <taxon>Vertebrata</taxon>
        <taxon>Euteleostomi</taxon>
        <taxon>Archelosauria</taxon>
        <taxon>Archosauria</taxon>
        <taxon>Dinosauria</taxon>
        <taxon>Saurischia</taxon>
        <taxon>Theropoda</taxon>
        <taxon>Coelurosauria</taxon>
        <taxon>Aves</taxon>
        <taxon>Neognathae</taxon>
        <taxon>Neoaves</taxon>
        <taxon>Telluraves</taxon>
        <taxon>Australaves</taxon>
        <taxon>Passeriformes</taxon>
        <taxon>Sylvioidea</taxon>
        <taxon>Zosteropidae</taxon>
        <taxon>Zosterops</taxon>
    </lineage>
</organism>
<comment type="caution">
    <text evidence="3">The sequence shown here is derived from an EMBL/GenBank/DDBJ whole genome shotgun (WGS) entry which is preliminary data.</text>
</comment>
<feature type="region of interest" description="Disordered" evidence="1">
    <location>
        <begin position="46"/>
        <end position="74"/>
    </location>
</feature>
<evidence type="ECO:0000256" key="1">
    <source>
        <dbReference type="SAM" id="MobiDB-lite"/>
    </source>
</evidence>
<proteinExistence type="predicted"/>
<gene>
    <name evidence="3" type="ORF">HGM15179_013637</name>
</gene>
<reference evidence="3" key="1">
    <citation type="submission" date="2019-04" db="EMBL/GenBank/DDBJ databases">
        <title>Genome assembly of Zosterops borbonicus 15179.</title>
        <authorList>
            <person name="Leroy T."/>
            <person name="Anselmetti Y."/>
            <person name="Tilak M.-K."/>
            <person name="Nabholz B."/>
        </authorList>
    </citation>
    <scope>NUCLEOTIDE SEQUENCE</scope>
    <source>
        <strain evidence="3">HGM_15179</strain>
        <tissue evidence="3">Muscle</tissue>
    </source>
</reference>
<feature type="compositionally biased region" description="Basic and acidic residues" evidence="1">
    <location>
        <begin position="61"/>
        <end position="74"/>
    </location>
</feature>
<evidence type="ECO:0000313" key="3">
    <source>
        <dbReference type="EMBL" id="TRZ13474.1"/>
    </source>
</evidence>
<evidence type="ECO:0008006" key="5">
    <source>
        <dbReference type="Google" id="ProtNLM"/>
    </source>
</evidence>
<feature type="signal peptide" evidence="2">
    <location>
        <begin position="1"/>
        <end position="20"/>
    </location>
</feature>
<dbReference type="EMBL" id="SWJQ01000508">
    <property type="protein sequence ID" value="TRZ13474.1"/>
    <property type="molecule type" value="Genomic_DNA"/>
</dbReference>
<protein>
    <recommendedName>
        <fullName evidence="5">Secreted protein</fullName>
    </recommendedName>
</protein>
<sequence>MSLSPRVRVTLSLFCSSAQALPTPDPPGFGLSLCFGVRSVTHIGHKASQERIDNDSDDDSDKVNHNNSDNHIDNDNQHILVSTFPFLG</sequence>
<dbReference type="Proteomes" id="UP000796761">
    <property type="component" value="Unassembled WGS sequence"/>
</dbReference>
<name>A0A8K1LGT7_9PASS</name>
<feature type="chain" id="PRO_5035461826" description="Secreted protein" evidence="2">
    <location>
        <begin position="21"/>
        <end position="88"/>
    </location>
</feature>
<dbReference type="AlphaFoldDB" id="A0A8K1LGT7"/>
<evidence type="ECO:0000313" key="4">
    <source>
        <dbReference type="Proteomes" id="UP000796761"/>
    </source>
</evidence>